<sequence>MAEQDGVLDELKRKIIEQRLRKIGSQPRAAAPAAIPRADRAAPLPLSWAQQRLWFLDRLDRAAGAAYHMRAVLRLKGQLDRDALKRTLDRIVARHENLRTTFVSTGAGPIQSIAPETTGFALQESDLRKLAANAREAELLRQADEEARAPIDLAMGPLFRGRLLALADAEHALLLTQHHIISDGWSVGAMVREMTVLYTAFVEGRDDPLPPLQIQYADYAAWQRDHLQGDALQSQLDHWRERLRGAPELLELPTDRPRPPVQSYRGDRVPVAFTPALTAAVRALAERHGVTLFMALLAGWATFLARISRQPQVVVGTSVANRPRLELESLIGLFLNALPLRVSLDGDPTVAALLAQVKATTLDAYEHQGLPFDQVVETLRPERSLSHSPIFQSMLTLSNAPAGELRLPGLTLEAMDTPTHSAHFDLELALYDLGDTLEGTFVYATDLFDHATMVRHVGHFLCLMEAMTGDDAARVHSLPLMRDSERDSLLSEARGPCMDVESGLLAHVCFERSAENAPGAPAVIFAGETLDHGELDRRANRLAHRLIALGVKPDDRVALCLERGFDLVVAMLGTLKAGAGYVPIDPSCPDERIAWMLEDCAPAAVLACAALEPRVRGIAGDAVVIAPGDVVSGSAALPEHAPVVPGLHDGCLAYMIYTSGSTGHPKGVMIEHRSLVNYMHHAQASYLEAEVQGAVVSTPVSFDATVTSLMSPWLRGLPVLLLPEDQAEALAHVLARFESASPWLFKLTPAHLEALAGLAAAPVSSTAHVLVVGGEQLGSGTVARLRERVLPRAVIVNEYGPTETVVGCSTFSSRAGAPLTSSRAVPIGRATANMRLYLLDGRGEPVPPGVTGEIHIGGAQIARGYFNRPELTEERFLADPFSTELGARMYRTGDLARRLPDGELEFLGRNDFQVKLRGFRIELGEIEAALAACNGVRDAVALAREDTPGDKRLVAYVVPEQGASVDAGALRAALARRLADYMLPAAIVVVEAWPLTANGKVDRKALPAPDAGQGSADVYEAPAGETEILLAELWKDLLNAERIGRNDHFFSLGGHSLLAIGLIERLRQRGYSIEPGTIFTYPLLSAMAAQLVPVAEAAPVPVVPENLIPDAFAASADASQIEELKL</sequence>
<name>A0ABS9I0G9_9GAMM</name>
<dbReference type="Pfam" id="PF00668">
    <property type="entry name" value="Condensation"/>
    <property type="match status" value="1"/>
</dbReference>
<dbReference type="Pfam" id="PF00501">
    <property type="entry name" value="AMP-binding"/>
    <property type="match status" value="1"/>
</dbReference>
<dbReference type="Gene3D" id="3.30.559.10">
    <property type="entry name" value="Chloramphenicol acetyltransferase-like domain"/>
    <property type="match status" value="1"/>
</dbReference>
<dbReference type="InterPro" id="IPR000873">
    <property type="entry name" value="AMP-dep_synth/lig_dom"/>
</dbReference>
<dbReference type="Pfam" id="PF00550">
    <property type="entry name" value="PP-binding"/>
    <property type="match status" value="1"/>
</dbReference>
<dbReference type="InterPro" id="IPR010071">
    <property type="entry name" value="AA_adenyl_dom"/>
</dbReference>
<keyword evidence="2" id="KW-0596">Phosphopantetheine</keyword>
<dbReference type="CDD" id="cd19531">
    <property type="entry name" value="LCL_NRPS-like"/>
    <property type="match status" value="1"/>
</dbReference>
<dbReference type="InterPro" id="IPR006162">
    <property type="entry name" value="Ppantetheine_attach_site"/>
</dbReference>
<dbReference type="Gene3D" id="3.30.300.30">
    <property type="match status" value="1"/>
</dbReference>
<comment type="cofactor">
    <cofactor evidence="1">
        <name>pantetheine 4'-phosphate</name>
        <dbReference type="ChEBI" id="CHEBI:47942"/>
    </cofactor>
</comment>
<evidence type="ECO:0000259" key="4">
    <source>
        <dbReference type="PROSITE" id="PS50075"/>
    </source>
</evidence>
<accession>A0ABS9I0G9</accession>
<dbReference type="PANTHER" id="PTHR45527:SF1">
    <property type="entry name" value="FATTY ACID SYNTHASE"/>
    <property type="match status" value="1"/>
</dbReference>
<protein>
    <submittedName>
        <fullName evidence="5">Amino acid adenylation domain-containing protein</fullName>
    </submittedName>
</protein>
<dbReference type="InterPro" id="IPR020845">
    <property type="entry name" value="AMP-binding_CS"/>
</dbReference>
<dbReference type="SUPFAM" id="SSF52777">
    <property type="entry name" value="CoA-dependent acyltransferases"/>
    <property type="match status" value="2"/>
</dbReference>
<reference evidence="5" key="1">
    <citation type="submission" date="2022-01" db="EMBL/GenBank/DDBJ databases">
        <title>Lysobacter chinensis sp. nov., a bacterium isolated from cow dung compost.</title>
        <authorList>
            <person name="Liu Y."/>
        </authorList>
    </citation>
    <scope>NUCLEOTIDE SEQUENCE</scope>
    <source>
        <strain evidence="5">TLK-CK17</strain>
    </source>
</reference>
<dbReference type="InterPro" id="IPR025110">
    <property type="entry name" value="AMP-bd_C"/>
</dbReference>
<dbReference type="Pfam" id="PF13193">
    <property type="entry name" value="AMP-binding_C"/>
    <property type="match status" value="1"/>
</dbReference>
<comment type="caution">
    <text evidence="5">The sequence shown here is derived from an EMBL/GenBank/DDBJ whole genome shotgun (WGS) entry which is preliminary data.</text>
</comment>
<dbReference type="InterPro" id="IPR023213">
    <property type="entry name" value="CAT-like_dom_sf"/>
</dbReference>
<dbReference type="InterPro" id="IPR001242">
    <property type="entry name" value="Condensation_dom"/>
</dbReference>
<evidence type="ECO:0000256" key="1">
    <source>
        <dbReference type="ARBA" id="ARBA00001957"/>
    </source>
</evidence>
<dbReference type="Gene3D" id="1.10.1200.10">
    <property type="entry name" value="ACP-like"/>
    <property type="match status" value="1"/>
</dbReference>
<dbReference type="PROSITE" id="PS00455">
    <property type="entry name" value="AMP_BINDING"/>
    <property type="match status" value="1"/>
</dbReference>
<dbReference type="InterPro" id="IPR045851">
    <property type="entry name" value="AMP-bd_C_sf"/>
</dbReference>
<evidence type="ECO:0000313" key="6">
    <source>
        <dbReference type="Proteomes" id="UP001430796"/>
    </source>
</evidence>
<dbReference type="CDD" id="cd05930">
    <property type="entry name" value="A_NRPS"/>
    <property type="match status" value="1"/>
</dbReference>
<keyword evidence="6" id="KW-1185">Reference proteome</keyword>
<organism evidence="5 6">
    <name type="scientific">Marilutibacter chinensis</name>
    <dbReference type="NCBI Taxonomy" id="2912247"/>
    <lineage>
        <taxon>Bacteria</taxon>
        <taxon>Pseudomonadati</taxon>
        <taxon>Pseudomonadota</taxon>
        <taxon>Gammaproteobacteria</taxon>
        <taxon>Lysobacterales</taxon>
        <taxon>Lysobacteraceae</taxon>
        <taxon>Marilutibacter</taxon>
    </lineage>
</organism>
<evidence type="ECO:0000256" key="3">
    <source>
        <dbReference type="ARBA" id="ARBA00022553"/>
    </source>
</evidence>
<dbReference type="Gene3D" id="3.30.559.30">
    <property type="entry name" value="Nonribosomal peptide synthetase, condensation domain"/>
    <property type="match status" value="1"/>
</dbReference>
<keyword evidence="3" id="KW-0597">Phosphoprotein</keyword>
<dbReference type="Gene3D" id="3.40.50.980">
    <property type="match status" value="2"/>
</dbReference>
<dbReference type="PROSITE" id="PS50075">
    <property type="entry name" value="CARRIER"/>
    <property type="match status" value="1"/>
</dbReference>
<dbReference type="SUPFAM" id="SSF56801">
    <property type="entry name" value="Acetyl-CoA synthetase-like"/>
    <property type="match status" value="1"/>
</dbReference>
<dbReference type="PANTHER" id="PTHR45527">
    <property type="entry name" value="NONRIBOSOMAL PEPTIDE SYNTHETASE"/>
    <property type="match status" value="1"/>
</dbReference>
<proteinExistence type="predicted"/>
<reference evidence="5" key="2">
    <citation type="submission" date="2022-01" db="EMBL/GenBank/DDBJ databases">
        <authorList>
            <person name="Zhou L.Y."/>
        </authorList>
    </citation>
    <scope>NUCLEOTIDE SEQUENCE</scope>
    <source>
        <strain evidence="5">TLK-CK17</strain>
    </source>
</reference>
<dbReference type="InterPro" id="IPR036736">
    <property type="entry name" value="ACP-like_sf"/>
</dbReference>
<dbReference type="EMBL" id="JAKJPO010000026">
    <property type="protein sequence ID" value="MCF7223864.1"/>
    <property type="molecule type" value="Genomic_DNA"/>
</dbReference>
<dbReference type="NCBIfam" id="TIGR01733">
    <property type="entry name" value="AA-adenyl-dom"/>
    <property type="match status" value="1"/>
</dbReference>
<dbReference type="PROSITE" id="PS00012">
    <property type="entry name" value="PHOSPHOPANTETHEINE"/>
    <property type="match status" value="1"/>
</dbReference>
<feature type="domain" description="Carrier" evidence="4">
    <location>
        <begin position="1021"/>
        <end position="1095"/>
    </location>
</feature>
<dbReference type="SUPFAM" id="SSF47336">
    <property type="entry name" value="ACP-like"/>
    <property type="match status" value="1"/>
</dbReference>
<evidence type="ECO:0000256" key="2">
    <source>
        <dbReference type="ARBA" id="ARBA00022450"/>
    </source>
</evidence>
<dbReference type="InterPro" id="IPR009081">
    <property type="entry name" value="PP-bd_ACP"/>
</dbReference>
<gene>
    <name evidence="5" type="ORF">L3V18_19120</name>
</gene>
<dbReference type="Proteomes" id="UP001430796">
    <property type="component" value="Unassembled WGS sequence"/>
</dbReference>
<evidence type="ECO:0000313" key="5">
    <source>
        <dbReference type="EMBL" id="MCF7223864.1"/>
    </source>
</evidence>
<dbReference type="Gene3D" id="2.30.38.10">
    <property type="entry name" value="Luciferase, Domain 3"/>
    <property type="match status" value="1"/>
</dbReference>